<dbReference type="Proteomes" id="UP000009168">
    <property type="component" value="Unassembled WGS sequence"/>
</dbReference>
<keyword evidence="1 2" id="KW-0812">Transmembrane</keyword>
<keyword evidence="1" id="KW-0472">Membrane</keyword>
<keyword evidence="3" id="KW-1185">Reference proteome</keyword>
<organism evidence="2 3">
    <name type="scientific">Tetrahymena thermophila (strain SB210)</name>
    <dbReference type="NCBI Taxonomy" id="312017"/>
    <lineage>
        <taxon>Eukaryota</taxon>
        <taxon>Sar</taxon>
        <taxon>Alveolata</taxon>
        <taxon>Ciliophora</taxon>
        <taxon>Intramacronucleata</taxon>
        <taxon>Oligohymenophorea</taxon>
        <taxon>Hymenostomatida</taxon>
        <taxon>Tetrahymenina</taxon>
        <taxon>Tetrahymenidae</taxon>
        <taxon>Tetrahymena</taxon>
    </lineage>
</organism>
<evidence type="ECO:0000256" key="1">
    <source>
        <dbReference type="SAM" id="Phobius"/>
    </source>
</evidence>
<evidence type="ECO:0000313" key="3">
    <source>
        <dbReference type="Proteomes" id="UP000009168"/>
    </source>
</evidence>
<proteinExistence type="predicted"/>
<keyword evidence="1" id="KW-1133">Transmembrane helix</keyword>
<feature type="transmembrane region" description="Helical" evidence="1">
    <location>
        <begin position="61"/>
        <end position="92"/>
    </location>
</feature>
<gene>
    <name evidence="2" type="ORF">TTHERM_000050623</name>
</gene>
<dbReference type="EMBL" id="GG662712">
    <property type="protein sequence ID" value="EWS74632.1"/>
    <property type="molecule type" value="Genomic_DNA"/>
</dbReference>
<dbReference type="AlphaFoldDB" id="W7XBC7"/>
<dbReference type="RefSeq" id="XP_012652854.1">
    <property type="nucleotide sequence ID" value="XM_012797400.1"/>
</dbReference>
<reference evidence="3" key="1">
    <citation type="journal article" date="2006" name="PLoS Biol.">
        <title>Macronuclear genome sequence of the ciliate Tetrahymena thermophila, a model eukaryote.</title>
        <authorList>
            <person name="Eisen J.A."/>
            <person name="Coyne R.S."/>
            <person name="Wu M."/>
            <person name="Wu D."/>
            <person name="Thiagarajan M."/>
            <person name="Wortman J.R."/>
            <person name="Badger J.H."/>
            <person name="Ren Q."/>
            <person name="Amedeo P."/>
            <person name="Jones K.M."/>
            <person name="Tallon L.J."/>
            <person name="Delcher A.L."/>
            <person name="Salzberg S.L."/>
            <person name="Silva J.C."/>
            <person name="Haas B.J."/>
            <person name="Majoros W.H."/>
            <person name="Farzad M."/>
            <person name="Carlton J.M."/>
            <person name="Smith R.K. Jr."/>
            <person name="Garg J."/>
            <person name="Pearlman R.E."/>
            <person name="Karrer K.M."/>
            <person name="Sun L."/>
            <person name="Manning G."/>
            <person name="Elde N.C."/>
            <person name="Turkewitz A.P."/>
            <person name="Asai D.J."/>
            <person name="Wilkes D.E."/>
            <person name="Wang Y."/>
            <person name="Cai H."/>
            <person name="Collins K."/>
            <person name="Stewart B.A."/>
            <person name="Lee S.R."/>
            <person name="Wilamowska K."/>
            <person name="Weinberg Z."/>
            <person name="Ruzzo W.L."/>
            <person name="Wloga D."/>
            <person name="Gaertig J."/>
            <person name="Frankel J."/>
            <person name="Tsao C.-C."/>
            <person name="Gorovsky M.A."/>
            <person name="Keeling P.J."/>
            <person name="Waller R.F."/>
            <person name="Patron N.J."/>
            <person name="Cherry J.M."/>
            <person name="Stover N.A."/>
            <person name="Krieger C.J."/>
            <person name="del Toro C."/>
            <person name="Ryder H.F."/>
            <person name="Williamson S.C."/>
            <person name="Barbeau R.A."/>
            <person name="Hamilton E.P."/>
            <person name="Orias E."/>
        </authorList>
    </citation>
    <scope>NUCLEOTIDE SEQUENCE [LARGE SCALE GENOMIC DNA]</scope>
    <source>
        <strain evidence="3">SB210</strain>
    </source>
</reference>
<sequence length="112" mass="13550">MVFSIFHYLNEFFKIIHFLKMDFGNKKFILISFLPRTKDNKDYCVNINFPQTLHYFLISNIIIFTMVMFNIIIIIINIIVNLIPFLLLVVVLKKQFRIFQAKNNFQCNFLIY</sequence>
<dbReference type="InParanoid" id="W7XBC7"/>
<protein>
    <submittedName>
        <fullName evidence="2">Transmembrane protein, putative</fullName>
    </submittedName>
</protein>
<dbReference type="GeneID" id="24437004"/>
<accession>W7XBC7</accession>
<name>W7XBC7_TETTS</name>
<dbReference type="KEGG" id="tet:TTHERM_000050623"/>
<evidence type="ECO:0000313" key="2">
    <source>
        <dbReference type="EMBL" id="EWS74632.1"/>
    </source>
</evidence>